<gene>
    <name evidence="2" type="ORF">PGT21_037097</name>
    <name evidence="1" type="ORF">PGTUg99_029915</name>
</gene>
<sequence>MVQFVKTCHPVAFLSIIAMLLGPSVAYSMGGWGWYWDFFNRLPTCPIDPCPPRPPSQ</sequence>
<proteinExistence type="predicted"/>
<evidence type="ECO:0000313" key="4">
    <source>
        <dbReference type="Proteomes" id="UP000325313"/>
    </source>
</evidence>
<dbReference type="Proteomes" id="UP000324748">
    <property type="component" value="Unassembled WGS sequence"/>
</dbReference>
<name>A0A5B0R334_PUCGR</name>
<comment type="caution">
    <text evidence="2">The sequence shown here is derived from an EMBL/GenBank/DDBJ whole genome shotgun (WGS) entry which is preliminary data.</text>
</comment>
<dbReference type="OrthoDB" id="2516450at2759"/>
<protein>
    <submittedName>
        <fullName evidence="2">Uncharacterized protein</fullName>
    </submittedName>
</protein>
<dbReference type="AlphaFoldDB" id="A0A5B0R334"/>
<accession>A0A5B0R334</accession>
<dbReference type="EMBL" id="VDEP01000273">
    <property type="protein sequence ID" value="KAA1114213.1"/>
    <property type="molecule type" value="Genomic_DNA"/>
</dbReference>
<evidence type="ECO:0000313" key="1">
    <source>
        <dbReference type="EMBL" id="KAA1114213.1"/>
    </source>
</evidence>
<dbReference type="EMBL" id="VSWC01000001">
    <property type="protein sequence ID" value="KAA1120061.1"/>
    <property type="molecule type" value="Genomic_DNA"/>
</dbReference>
<evidence type="ECO:0000313" key="3">
    <source>
        <dbReference type="Proteomes" id="UP000324748"/>
    </source>
</evidence>
<evidence type="ECO:0000313" key="2">
    <source>
        <dbReference type="EMBL" id="KAA1120061.1"/>
    </source>
</evidence>
<organism evidence="2 3">
    <name type="scientific">Puccinia graminis f. sp. tritici</name>
    <dbReference type="NCBI Taxonomy" id="56615"/>
    <lineage>
        <taxon>Eukaryota</taxon>
        <taxon>Fungi</taxon>
        <taxon>Dikarya</taxon>
        <taxon>Basidiomycota</taxon>
        <taxon>Pucciniomycotina</taxon>
        <taxon>Pucciniomycetes</taxon>
        <taxon>Pucciniales</taxon>
        <taxon>Pucciniaceae</taxon>
        <taxon>Puccinia</taxon>
    </lineage>
</organism>
<reference evidence="3 4" key="1">
    <citation type="submission" date="2019-05" db="EMBL/GenBank/DDBJ databases">
        <title>Emergence of the Ug99 lineage of the wheat stem rust pathogen through somatic hybridization.</title>
        <authorList>
            <person name="Li F."/>
            <person name="Upadhyaya N.M."/>
            <person name="Sperschneider J."/>
            <person name="Matny O."/>
            <person name="Nguyen-Phuc H."/>
            <person name="Mago R."/>
            <person name="Raley C."/>
            <person name="Miller M.E."/>
            <person name="Silverstein K.A.T."/>
            <person name="Henningsen E."/>
            <person name="Hirsch C.D."/>
            <person name="Visser B."/>
            <person name="Pretorius Z.A."/>
            <person name="Steffenson B.J."/>
            <person name="Schwessinger B."/>
            <person name="Dodds P.N."/>
            <person name="Figueroa M."/>
        </authorList>
    </citation>
    <scope>NUCLEOTIDE SEQUENCE [LARGE SCALE GENOMIC DNA]</scope>
    <source>
        <strain evidence="2">21-0</strain>
        <strain evidence="1 4">Ug99</strain>
    </source>
</reference>
<dbReference type="Proteomes" id="UP000325313">
    <property type="component" value="Unassembled WGS sequence"/>
</dbReference>
<keyword evidence="3" id="KW-1185">Reference proteome</keyword>